<dbReference type="InterPro" id="IPR007219">
    <property type="entry name" value="XnlR_reg_dom"/>
</dbReference>
<dbReference type="GO" id="GO:0008270">
    <property type="term" value="F:zinc ion binding"/>
    <property type="evidence" value="ECO:0007669"/>
    <property type="project" value="InterPro"/>
</dbReference>
<comment type="subcellular location">
    <subcellularLocation>
        <location evidence="1">Nucleus</location>
    </subcellularLocation>
</comment>
<dbReference type="GO" id="GO:0003677">
    <property type="term" value="F:DNA binding"/>
    <property type="evidence" value="ECO:0007669"/>
    <property type="project" value="InterPro"/>
</dbReference>
<dbReference type="InterPro" id="IPR001138">
    <property type="entry name" value="Zn2Cys6_DnaBD"/>
</dbReference>
<keyword evidence="3" id="KW-0539">Nucleus</keyword>
<dbReference type="PROSITE" id="PS00463">
    <property type="entry name" value="ZN2_CY6_FUNGAL_1"/>
    <property type="match status" value="1"/>
</dbReference>
<dbReference type="Pfam" id="PF00172">
    <property type="entry name" value="Zn_clus"/>
    <property type="match status" value="1"/>
</dbReference>
<evidence type="ECO:0000313" key="6">
    <source>
        <dbReference type="EMBL" id="KAK5114683.1"/>
    </source>
</evidence>
<dbReference type="GO" id="GO:0005634">
    <property type="term" value="C:nucleus"/>
    <property type="evidence" value="ECO:0007669"/>
    <property type="project" value="UniProtKB-SubCell"/>
</dbReference>
<dbReference type="PANTHER" id="PTHR31001:SF49">
    <property type="entry name" value="ZN(II)2CYS6 TRANSCRIPTION FACTOR (EUROFUNG)"/>
    <property type="match status" value="1"/>
</dbReference>
<name>A0AAN7TG67_9PEZI</name>
<comment type="caution">
    <text evidence="6">The sequence shown here is derived from an EMBL/GenBank/DDBJ whole genome shotgun (WGS) entry which is preliminary data.</text>
</comment>
<feature type="region of interest" description="Disordered" evidence="4">
    <location>
        <begin position="947"/>
        <end position="966"/>
    </location>
</feature>
<dbReference type="InterPro" id="IPR036864">
    <property type="entry name" value="Zn2-C6_fun-type_DNA-bd_sf"/>
</dbReference>
<dbReference type="PROSITE" id="PS50048">
    <property type="entry name" value="ZN2_CY6_FUNGAL_2"/>
    <property type="match status" value="1"/>
</dbReference>
<evidence type="ECO:0000256" key="4">
    <source>
        <dbReference type="SAM" id="MobiDB-lite"/>
    </source>
</evidence>
<dbReference type="Proteomes" id="UP001310890">
    <property type="component" value="Unassembled WGS sequence"/>
</dbReference>
<reference evidence="6" key="1">
    <citation type="submission" date="2023-08" db="EMBL/GenBank/DDBJ databases">
        <title>Black Yeasts Isolated from many extreme environments.</title>
        <authorList>
            <person name="Coleine C."/>
            <person name="Stajich J.E."/>
            <person name="Selbmann L."/>
        </authorList>
    </citation>
    <scope>NUCLEOTIDE SEQUENCE</scope>
    <source>
        <strain evidence="6">CCFEE 5401</strain>
    </source>
</reference>
<feature type="compositionally biased region" description="Polar residues" evidence="4">
    <location>
        <begin position="143"/>
        <end position="154"/>
    </location>
</feature>
<feature type="region of interest" description="Disordered" evidence="4">
    <location>
        <begin position="95"/>
        <end position="167"/>
    </location>
</feature>
<feature type="region of interest" description="Disordered" evidence="4">
    <location>
        <begin position="997"/>
        <end position="1049"/>
    </location>
</feature>
<evidence type="ECO:0000313" key="7">
    <source>
        <dbReference type="Proteomes" id="UP001310890"/>
    </source>
</evidence>
<dbReference type="InterPro" id="IPR050613">
    <property type="entry name" value="Sec_Metabolite_Reg"/>
</dbReference>
<dbReference type="PANTHER" id="PTHR31001">
    <property type="entry name" value="UNCHARACTERIZED TRANSCRIPTIONAL REGULATORY PROTEIN"/>
    <property type="match status" value="1"/>
</dbReference>
<feature type="domain" description="Zn(2)-C6 fungal-type" evidence="5">
    <location>
        <begin position="31"/>
        <end position="63"/>
    </location>
</feature>
<evidence type="ECO:0000256" key="2">
    <source>
        <dbReference type="ARBA" id="ARBA00022723"/>
    </source>
</evidence>
<dbReference type="SMART" id="SM00066">
    <property type="entry name" value="GAL4"/>
    <property type="match status" value="1"/>
</dbReference>
<protein>
    <recommendedName>
        <fullName evidence="5">Zn(2)-C6 fungal-type domain-containing protein</fullName>
    </recommendedName>
</protein>
<evidence type="ECO:0000256" key="1">
    <source>
        <dbReference type="ARBA" id="ARBA00004123"/>
    </source>
</evidence>
<evidence type="ECO:0000256" key="3">
    <source>
        <dbReference type="ARBA" id="ARBA00023242"/>
    </source>
</evidence>
<dbReference type="SMART" id="SM00906">
    <property type="entry name" value="Fungal_trans"/>
    <property type="match status" value="1"/>
</dbReference>
<feature type="compositionally biased region" description="Basic and acidic residues" evidence="4">
    <location>
        <begin position="103"/>
        <end position="116"/>
    </location>
</feature>
<keyword evidence="2" id="KW-0479">Metal-binding</keyword>
<dbReference type="AlphaFoldDB" id="A0AAN7TG67"/>
<feature type="compositionally biased region" description="Low complexity" evidence="4">
    <location>
        <begin position="131"/>
        <end position="142"/>
    </location>
</feature>
<gene>
    <name evidence="6" type="ORF">LTR62_002256</name>
</gene>
<dbReference type="CDD" id="cd00067">
    <property type="entry name" value="GAL4"/>
    <property type="match status" value="1"/>
</dbReference>
<accession>A0AAN7TG67</accession>
<dbReference type="EMBL" id="JAVRRL010000016">
    <property type="protein sequence ID" value="KAK5114683.1"/>
    <property type="molecule type" value="Genomic_DNA"/>
</dbReference>
<dbReference type="GO" id="GO:0006351">
    <property type="term" value="P:DNA-templated transcription"/>
    <property type="evidence" value="ECO:0007669"/>
    <property type="project" value="InterPro"/>
</dbReference>
<dbReference type="Gene3D" id="4.10.240.10">
    <property type="entry name" value="Zn(2)-C6 fungal-type DNA-binding domain"/>
    <property type="match status" value="1"/>
</dbReference>
<sequence length="1105" mass="121107">MATNTSSYLSQTLSANAAHLLKQKRARSQLSCTPCRVGKLKCDREKPHCDQCIKRSREIQCIFVPPPVKHKPVQNVKGRIRQLEELVVDLMNQNRTAQASHGARRDIAGTSHENRPRTNGAGPHEQPTPPSDSDSSLQDAQSMRTGTADASSAPQDDVDEATTPFGQLHIGKDEISYVGDSHWGAILNSISELKRDLDDDEPDAETGPQIDENPIGQVDTNSTGGWNGQSPFKTQDAACSTSGLGFLLGSAQALTKQQIIAAVPEKKVVDRLLSLWFNSPDPFKSVIHAPTFQDEYKCFWRDPDKTPTMWLGLLFAILSLASSFSLRDADPTSEQAKKVLDQVNQYHAHSAAAATLADFSKPKEYTLECLIIYAAGLRSNNAFVNVWLMIGLILRLALRMGYHRDAKHYPNITPFRGEMRRRTWSVISMIDVLISFQLGLPSMVKTIQSDCAPPRNLLDRDFDVNTTSLPRSRGEDELTPSSYIRAKRGLVGVFADAAELSHATVPPAYNEMMELDRQLETAKAAIPPLLQMPEITDLVTDPAEQLMCRFNLDLLYLKTKIVLHRRYMGIPLSQLSDEEQIMGIGRSRKNCTEAALRVLQHHHTIYTASQPGGQLESVKWYMGSISTHDFLLAAMIICLELSQQLNIEKWSELNPSGYHCPRRGAMMETLERSQNIWTAASTRRKNLRGGEVENTVGLHGSNANAEEAEHVFNETEKAARAIGVMVEKVRAQFPTAAQQQAEGTRYEPSRQQVQGAKQYWKSAMLQRKSKSPERESNPFAGMVSTYNWDLSDDFDFSAFQGLNGSSLPEALRSGAAPGSLRSPAANPMYPAANDAMSALNNDERETTLDSYEVGRMPKHVLDSVMTDVDFSILGEMLDFPSFETANSAPSIDWTAWDSTITGAEHGGVDGPMPLPAAASATGLGDVGMVGDGLADGMGVVDQSEQTCTSGRRHRVESGSAQGLRSTVPLGPSTIAFGPTVTWSDLFIDNVSEMPNGSTTGHAAPYTDASGPAATWSHQPLDLPGLPSGNVATDTTSESTPQVSNKEQTTDIDMASSLQDVDFSLAGSLQNYNRNGMYPATQADWDDWWRRKRRGMTPVTSGGEVS</sequence>
<feature type="compositionally biased region" description="Polar residues" evidence="4">
    <location>
        <begin position="1029"/>
        <end position="1046"/>
    </location>
</feature>
<dbReference type="CDD" id="cd12148">
    <property type="entry name" value="fungal_TF_MHR"/>
    <property type="match status" value="1"/>
</dbReference>
<evidence type="ECO:0000259" key="5">
    <source>
        <dbReference type="PROSITE" id="PS50048"/>
    </source>
</evidence>
<organism evidence="6 7">
    <name type="scientific">Meristemomyces frigidus</name>
    <dbReference type="NCBI Taxonomy" id="1508187"/>
    <lineage>
        <taxon>Eukaryota</taxon>
        <taxon>Fungi</taxon>
        <taxon>Dikarya</taxon>
        <taxon>Ascomycota</taxon>
        <taxon>Pezizomycotina</taxon>
        <taxon>Dothideomycetes</taxon>
        <taxon>Dothideomycetidae</taxon>
        <taxon>Mycosphaerellales</taxon>
        <taxon>Teratosphaeriaceae</taxon>
        <taxon>Meristemomyces</taxon>
    </lineage>
</organism>
<dbReference type="GO" id="GO:0000981">
    <property type="term" value="F:DNA-binding transcription factor activity, RNA polymerase II-specific"/>
    <property type="evidence" value="ECO:0007669"/>
    <property type="project" value="InterPro"/>
</dbReference>
<feature type="compositionally biased region" description="Polar residues" evidence="4">
    <location>
        <begin position="218"/>
        <end position="229"/>
    </location>
</feature>
<feature type="region of interest" description="Disordered" evidence="4">
    <location>
        <begin position="197"/>
        <end position="229"/>
    </location>
</feature>
<proteinExistence type="predicted"/>
<dbReference type="Pfam" id="PF04082">
    <property type="entry name" value="Fungal_trans"/>
    <property type="match status" value="1"/>
</dbReference>
<dbReference type="SUPFAM" id="SSF57701">
    <property type="entry name" value="Zn2/Cys6 DNA-binding domain"/>
    <property type="match status" value="1"/>
</dbReference>